<evidence type="ECO:0000313" key="1">
    <source>
        <dbReference type="EMBL" id="MCH87432.1"/>
    </source>
</evidence>
<evidence type="ECO:0000313" key="2">
    <source>
        <dbReference type="Proteomes" id="UP000265520"/>
    </source>
</evidence>
<dbReference type="Proteomes" id="UP000265520">
    <property type="component" value="Unassembled WGS sequence"/>
</dbReference>
<feature type="non-terminal residue" evidence="1">
    <location>
        <position position="71"/>
    </location>
</feature>
<sequence>MGLEYRKGLWSLLPRNDKHENACHIDKMSIERLFKQPNSKARTPDQNLAVRKLFETQTNSDPTPTLRPAET</sequence>
<reference evidence="1 2" key="1">
    <citation type="journal article" date="2018" name="Front. Plant Sci.">
        <title>Red Clover (Trifolium pratense) and Zigzag Clover (T. medium) - A Picture of Genomic Similarities and Differences.</title>
        <authorList>
            <person name="Dluhosova J."/>
            <person name="Istvanek J."/>
            <person name="Nedelnik J."/>
            <person name="Repkova J."/>
        </authorList>
    </citation>
    <scope>NUCLEOTIDE SEQUENCE [LARGE SCALE GENOMIC DNA]</scope>
    <source>
        <strain evidence="2">cv. 10/8</strain>
        <tissue evidence="1">Leaf</tissue>
    </source>
</reference>
<accession>A0A392MIV9</accession>
<dbReference type="AlphaFoldDB" id="A0A392MIV9"/>
<proteinExistence type="predicted"/>
<protein>
    <submittedName>
        <fullName evidence="1">Uncharacterized protein</fullName>
    </submittedName>
</protein>
<organism evidence="1 2">
    <name type="scientific">Trifolium medium</name>
    <dbReference type="NCBI Taxonomy" id="97028"/>
    <lineage>
        <taxon>Eukaryota</taxon>
        <taxon>Viridiplantae</taxon>
        <taxon>Streptophyta</taxon>
        <taxon>Embryophyta</taxon>
        <taxon>Tracheophyta</taxon>
        <taxon>Spermatophyta</taxon>
        <taxon>Magnoliopsida</taxon>
        <taxon>eudicotyledons</taxon>
        <taxon>Gunneridae</taxon>
        <taxon>Pentapetalae</taxon>
        <taxon>rosids</taxon>
        <taxon>fabids</taxon>
        <taxon>Fabales</taxon>
        <taxon>Fabaceae</taxon>
        <taxon>Papilionoideae</taxon>
        <taxon>50 kb inversion clade</taxon>
        <taxon>NPAAA clade</taxon>
        <taxon>Hologalegina</taxon>
        <taxon>IRL clade</taxon>
        <taxon>Trifolieae</taxon>
        <taxon>Trifolium</taxon>
    </lineage>
</organism>
<comment type="caution">
    <text evidence="1">The sequence shown here is derived from an EMBL/GenBank/DDBJ whole genome shotgun (WGS) entry which is preliminary data.</text>
</comment>
<gene>
    <name evidence="1" type="ORF">A2U01_0008302</name>
</gene>
<keyword evidence="2" id="KW-1185">Reference proteome</keyword>
<dbReference type="EMBL" id="LXQA010012187">
    <property type="protein sequence ID" value="MCH87432.1"/>
    <property type="molecule type" value="Genomic_DNA"/>
</dbReference>
<name>A0A392MIV9_9FABA</name>